<dbReference type="Proteomes" id="UP000019377">
    <property type="component" value="Unassembled WGS sequence"/>
</dbReference>
<dbReference type="GeneID" id="27417200"/>
<keyword evidence="1" id="KW-0472">Membrane</keyword>
<name>V5EUD3_KALBG</name>
<proteinExistence type="predicted"/>
<dbReference type="HOGENOM" id="CLU_066930_0_0_1"/>
<sequence>MSELHSQHLTLIDTHITAILIGIVMCEILSFASFDLRLIAALIRKRSFRPVPAAYLTARFTTLVGMSILAAFTLSFAAQKPQSELALHWVRALVLPINFASTSAVLGYRALVLHFNRRRTVSCVIHLLLLVELAGGTGFMTLAVTDPHNPAKEFSYGSGRVSLAWTTASVAVALIIDAILSLQIVVPILRGGELPRKGEVTHLLLCDSISFGAFSVVAKAVAIGYTLGVGEKDANPYLPIRIEGVASTILACRIFRAQETSLQRLRDEKASPSLGAIALEECRMAVSKEVGRVNVVQEAAQQDRDSIEAICS</sequence>
<dbReference type="AlphaFoldDB" id="V5EUD3"/>
<dbReference type="OrthoDB" id="2554663at2759"/>
<feature type="transmembrane region" description="Helical" evidence="1">
    <location>
        <begin position="12"/>
        <end position="32"/>
    </location>
</feature>
<evidence type="ECO:0000313" key="3">
    <source>
        <dbReference type="Proteomes" id="UP000019377"/>
    </source>
</evidence>
<protein>
    <submittedName>
        <fullName evidence="2">Uncharacterized protein</fullName>
    </submittedName>
</protein>
<evidence type="ECO:0000256" key="1">
    <source>
        <dbReference type="SAM" id="Phobius"/>
    </source>
</evidence>
<keyword evidence="1" id="KW-1133">Transmembrane helix</keyword>
<accession>V5EUD3</accession>
<feature type="transmembrane region" description="Helical" evidence="1">
    <location>
        <begin position="89"/>
        <end position="111"/>
    </location>
</feature>
<dbReference type="eggNOG" id="ENOG502TF7Q">
    <property type="taxonomic scope" value="Eukaryota"/>
</dbReference>
<gene>
    <name evidence="2" type="ORF">PSEUBRA_SCAF13g01937</name>
</gene>
<feature type="transmembrane region" description="Helical" evidence="1">
    <location>
        <begin position="123"/>
        <end position="144"/>
    </location>
</feature>
<reference evidence="3" key="1">
    <citation type="journal article" date="2013" name="Genome Announc.">
        <title>Draft genome sequence of Pseudozyma brasiliensis sp. nov. strain GHG001, a high producer of endo-1,4-xylanase isolated from an insect pest of sugarcane.</title>
        <authorList>
            <person name="Oliveira J.V.D.C."/>
            <person name="dos Santos R.A.C."/>
            <person name="Borges T.A."/>
            <person name="Riano-Pachon D.M."/>
            <person name="Goldman G.H."/>
        </authorList>
    </citation>
    <scope>NUCLEOTIDE SEQUENCE [LARGE SCALE GENOMIC DNA]</scope>
    <source>
        <strain evidence="3">GHG001</strain>
    </source>
</reference>
<dbReference type="OMA" id="LAWITIP"/>
<evidence type="ECO:0000313" key="2">
    <source>
        <dbReference type="EMBL" id="EST08985.1"/>
    </source>
</evidence>
<organism evidence="2 3">
    <name type="scientific">Kalmanozyma brasiliensis (strain GHG001)</name>
    <name type="common">Yeast</name>
    <name type="synonym">Pseudozyma brasiliensis</name>
    <dbReference type="NCBI Taxonomy" id="1365824"/>
    <lineage>
        <taxon>Eukaryota</taxon>
        <taxon>Fungi</taxon>
        <taxon>Dikarya</taxon>
        <taxon>Basidiomycota</taxon>
        <taxon>Ustilaginomycotina</taxon>
        <taxon>Ustilaginomycetes</taxon>
        <taxon>Ustilaginales</taxon>
        <taxon>Ustilaginaceae</taxon>
        <taxon>Kalmanozyma</taxon>
    </lineage>
</organism>
<dbReference type="EMBL" id="KI545855">
    <property type="protein sequence ID" value="EST08985.1"/>
    <property type="molecule type" value="Genomic_DNA"/>
</dbReference>
<keyword evidence="3" id="KW-1185">Reference proteome</keyword>
<feature type="transmembrane region" description="Helical" evidence="1">
    <location>
        <begin position="164"/>
        <end position="189"/>
    </location>
</feature>
<keyword evidence="1" id="KW-0812">Transmembrane</keyword>
<feature type="transmembrane region" description="Helical" evidence="1">
    <location>
        <begin position="53"/>
        <end position="77"/>
    </location>
</feature>